<proteinExistence type="predicted"/>
<evidence type="ECO:0000313" key="3">
    <source>
        <dbReference type="Proteomes" id="UP001165568"/>
    </source>
</evidence>
<dbReference type="InterPro" id="IPR011990">
    <property type="entry name" value="TPR-like_helical_dom_sf"/>
</dbReference>
<protein>
    <recommendedName>
        <fullName evidence="5">Tetratricopeptide repeat protein</fullName>
    </recommendedName>
</protein>
<dbReference type="EMBL" id="JAMPJU010000002">
    <property type="protein sequence ID" value="MCV9881269.1"/>
    <property type="molecule type" value="Genomic_DNA"/>
</dbReference>
<evidence type="ECO:0000313" key="2">
    <source>
        <dbReference type="EMBL" id="MCV9881269.1"/>
    </source>
</evidence>
<gene>
    <name evidence="1" type="ORF">NC803_04805</name>
    <name evidence="2" type="ORF">NC856_03125</name>
</gene>
<dbReference type="Gene3D" id="1.25.40.10">
    <property type="entry name" value="Tetratricopeptide repeat domain"/>
    <property type="match status" value="1"/>
</dbReference>
<reference evidence="1" key="1">
    <citation type="submission" date="2022-04" db="EMBL/GenBank/DDBJ databases">
        <title>Brenneria sp. isolated from walnut trees in Serbia.</title>
        <authorList>
            <person name="Gasic K."/>
            <person name="Zlatkovic N."/>
            <person name="Kuzmanovic N."/>
        </authorList>
    </citation>
    <scope>NUCLEOTIDE SEQUENCE</scope>
    <source>
        <strain evidence="2">KBI 423</strain>
        <strain evidence="1">KBI 447</strain>
    </source>
</reference>
<comment type="caution">
    <text evidence="1">The sequence shown here is derived from an EMBL/GenBank/DDBJ whole genome shotgun (WGS) entry which is preliminary data.</text>
</comment>
<dbReference type="SUPFAM" id="SSF48452">
    <property type="entry name" value="TPR-like"/>
    <property type="match status" value="1"/>
</dbReference>
<evidence type="ECO:0008006" key="5">
    <source>
        <dbReference type="Google" id="ProtNLM"/>
    </source>
</evidence>
<dbReference type="AlphaFoldDB" id="A0AA42C154"/>
<evidence type="ECO:0000313" key="4">
    <source>
        <dbReference type="Proteomes" id="UP001165569"/>
    </source>
</evidence>
<sequence>MSTAIDDILQQGLPAQACSNALNEQGKVFFEQHDVENAILCWEKSVECYGKPGVAQTQLMKAYNLRRRECVLAGDSDGAERYAQKIDGLMQQSKDAIRYGF</sequence>
<keyword evidence="3" id="KW-1185">Reference proteome</keyword>
<evidence type="ECO:0000313" key="1">
    <source>
        <dbReference type="EMBL" id="MCV9878167.1"/>
    </source>
</evidence>
<organism evidence="1 4">
    <name type="scientific">Brenneria izbisi</name>
    <dbReference type="NCBI Taxonomy" id="2939450"/>
    <lineage>
        <taxon>Bacteria</taxon>
        <taxon>Pseudomonadati</taxon>
        <taxon>Pseudomonadota</taxon>
        <taxon>Gammaproteobacteria</taxon>
        <taxon>Enterobacterales</taxon>
        <taxon>Pectobacteriaceae</taxon>
        <taxon>Brenneria</taxon>
    </lineage>
</organism>
<dbReference type="EMBL" id="JAMPJT010000002">
    <property type="protein sequence ID" value="MCV9878167.1"/>
    <property type="molecule type" value="Genomic_DNA"/>
</dbReference>
<name>A0AA42C154_9GAMM</name>
<dbReference type="Proteomes" id="UP001165568">
    <property type="component" value="Unassembled WGS sequence"/>
</dbReference>
<dbReference type="RefSeq" id="WP_264088986.1">
    <property type="nucleotide sequence ID" value="NZ_JAMPJT010000002.1"/>
</dbReference>
<dbReference type="Proteomes" id="UP001165569">
    <property type="component" value="Unassembled WGS sequence"/>
</dbReference>
<accession>A0AA42C154</accession>